<dbReference type="AlphaFoldDB" id="A0A5E4RLP8"/>
<name>A0A5E4RLP8_9BURK</name>
<dbReference type="Proteomes" id="UP000343335">
    <property type="component" value="Unassembled WGS sequence"/>
</dbReference>
<evidence type="ECO:0000313" key="2">
    <source>
        <dbReference type="Proteomes" id="UP000343335"/>
    </source>
</evidence>
<evidence type="ECO:0000313" key="1">
    <source>
        <dbReference type="EMBL" id="VVD62959.1"/>
    </source>
</evidence>
<organism evidence="1 2">
    <name type="scientific">Pandoraea commovens</name>
    <dbReference type="NCBI Taxonomy" id="2508289"/>
    <lineage>
        <taxon>Bacteria</taxon>
        <taxon>Pseudomonadati</taxon>
        <taxon>Pseudomonadota</taxon>
        <taxon>Betaproteobacteria</taxon>
        <taxon>Burkholderiales</taxon>
        <taxon>Burkholderiaceae</taxon>
        <taxon>Pandoraea</taxon>
    </lineage>
</organism>
<dbReference type="EMBL" id="CABPSA010000001">
    <property type="protein sequence ID" value="VVD62959.1"/>
    <property type="molecule type" value="Genomic_DNA"/>
</dbReference>
<gene>
    <name evidence="1" type="ORF">PCO31010_00204</name>
</gene>
<accession>A0A5E4RLP8</accession>
<keyword evidence="1" id="KW-0067">ATP-binding</keyword>
<reference evidence="1 2" key="1">
    <citation type="submission" date="2019-08" db="EMBL/GenBank/DDBJ databases">
        <authorList>
            <person name="Peeters C."/>
        </authorList>
    </citation>
    <scope>NUCLEOTIDE SEQUENCE [LARGE SCALE GENOMIC DNA]</scope>
    <source>
        <strain evidence="1 2">LMG 31010</strain>
    </source>
</reference>
<sequence length="250" mass="28811">MVVWNRRADSQVSEAAFWQQILMASKFSFADARKRPARVESIFLCKERFIAIANSANRNYAVLLIDEAQDMTLREWKWLVGLQNDLDYEGYLLSVFSIGSHQLSYRHEYMASTGNAHIAARFMAAHAKFRGLQSPLELEYVLNAYDVDSEWPAGSNISFLEYFAPGAYLSGRRLTEAVQQFWMALVELSPNEARRHREFPMQHIARTVEALLLQLATETPWDDVMSYENLLRELSRTNFSDHMRIISTGA</sequence>
<proteinExistence type="predicted"/>
<dbReference type="GO" id="GO:0005524">
    <property type="term" value="F:ATP binding"/>
    <property type="evidence" value="ECO:0007669"/>
    <property type="project" value="UniProtKB-KW"/>
</dbReference>
<keyword evidence="1" id="KW-0547">Nucleotide-binding</keyword>
<protein>
    <submittedName>
        <fullName evidence="1">ATP-binding protein</fullName>
    </submittedName>
</protein>